<evidence type="ECO:0000313" key="8">
    <source>
        <dbReference type="EMBL" id="RMY46817.1"/>
    </source>
</evidence>
<comment type="subcellular location">
    <subcellularLocation>
        <location evidence="1">Membrane</location>
        <topology evidence="1">Multi-pass membrane protein</topology>
    </subcellularLocation>
</comment>
<dbReference type="GO" id="GO:0033617">
    <property type="term" value="P:mitochondrial respiratory chain complex IV assembly"/>
    <property type="evidence" value="ECO:0007669"/>
    <property type="project" value="TreeGrafter"/>
</dbReference>
<accession>A0A3M7C590</accession>
<keyword evidence="3 7" id="KW-0812">Transmembrane</keyword>
<evidence type="ECO:0000256" key="1">
    <source>
        <dbReference type="ARBA" id="ARBA00004141"/>
    </source>
</evidence>
<keyword evidence="5 7" id="KW-0472">Membrane</keyword>
<feature type="transmembrane region" description="Helical" evidence="7">
    <location>
        <begin position="392"/>
        <end position="414"/>
    </location>
</feature>
<protein>
    <submittedName>
        <fullName evidence="8">Uncharacterized protein</fullName>
    </submittedName>
</protein>
<proteinExistence type="inferred from homology"/>
<dbReference type="Proteomes" id="UP000269276">
    <property type="component" value="Unassembled WGS sequence"/>
</dbReference>
<dbReference type="EMBL" id="QWIP01001359">
    <property type="protein sequence ID" value="RMY46817.1"/>
    <property type="molecule type" value="Genomic_DNA"/>
</dbReference>
<dbReference type="GO" id="GO:0005743">
    <property type="term" value="C:mitochondrial inner membrane"/>
    <property type="evidence" value="ECO:0007669"/>
    <property type="project" value="TreeGrafter"/>
</dbReference>
<comment type="similarity">
    <text evidence="2">Belongs to the OXA1/ALB3/YidC family.</text>
</comment>
<evidence type="ECO:0000256" key="3">
    <source>
        <dbReference type="ARBA" id="ARBA00022692"/>
    </source>
</evidence>
<evidence type="ECO:0000256" key="5">
    <source>
        <dbReference type="ARBA" id="ARBA00023136"/>
    </source>
</evidence>
<evidence type="ECO:0000256" key="7">
    <source>
        <dbReference type="SAM" id="Phobius"/>
    </source>
</evidence>
<dbReference type="GO" id="GO:0032977">
    <property type="term" value="F:membrane insertase activity"/>
    <property type="evidence" value="ECO:0007669"/>
    <property type="project" value="InterPro"/>
</dbReference>
<dbReference type="PANTHER" id="PTHR12428">
    <property type="entry name" value="OXA1"/>
    <property type="match status" value="1"/>
</dbReference>
<feature type="region of interest" description="Disordered" evidence="6">
    <location>
        <begin position="335"/>
        <end position="377"/>
    </location>
</feature>
<feature type="compositionally biased region" description="Low complexity" evidence="6">
    <location>
        <begin position="341"/>
        <end position="369"/>
    </location>
</feature>
<sequence>MQHWEDRSGLTLATLKRTSTMATPLRTRALRPSLFHLPPALRVSAFQATTAQRSFTSTSAPFTLVDLAVTPPSYLLDLLHTSLGLPWYAVLPATALVVRSSLLYYLSARNDRRKQGLQANLVPVVAARTTRQLNSPEAEQTRRRTPPFLRPFFVAVKGYLTRRNEFRTLEKQFGIWRFRDRAGWLVNFGFLIAVTEAVRMRCGSREGLLPLVLHPFEKMREALFGKAPSPSPESAAASGEGSAAAARGLSEDQLRAAMVTDADGNVTVDFAQLQQAAQDLPPAPTAYSASFDPSLQLEGLPWCLDLTLSDTSFILPTSLVLIIASGIVFRPGQSLTKPRNSPAAKPSAPSTSPSPSPSSSSSPIQQQQQPPLPTTPPFRLLPRITNLQRLQLSILFPFWLAALQFPAAIVLYIASSSAVTQLQKLWVYRKMMARGGGVAGGAGIQPCRRPLRLKVRKEWINQ</sequence>
<evidence type="ECO:0000256" key="2">
    <source>
        <dbReference type="ARBA" id="ARBA00009877"/>
    </source>
</evidence>
<name>A0A3M7C590_HORWE</name>
<evidence type="ECO:0000256" key="4">
    <source>
        <dbReference type="ARBA" id="ARBA00022989"/>
    </source>
</evidence>
<dbReference type="AlphaFoldDB" id="A0A3M7C590"/>
<reference evidence="8 9" key="1">
    <citation type="journal article" date="2018" name="BMC Genomics">
        <title>Genomic evidence for intraspecific hybridization in a clonal and extremely halotolerant yeast.</title>
        <authorList>
            <person name="Gostincar C."/>
            <person name="Stajich J.E."/>
            <person name="Zupancic J."/>
            <person name="Zalar P."/>
            <person name="Gunde-Cimerman N."/>
        </authorList>
    </citation>
    <scope>NUCLEOTIDE SEQUENCE [LARGE SCALE GENOMIC DNA]</scope>
    <source>
        <strain evidence="8 9">EXF-2682</strain>
    </source>
</reference>
<dbReference type="PANTHER" id="PTHR12428:SF65">
    <property type="entry name" value="CYTOCHROME C OXIDASE ASSEMBLY PROTEIN COX18, MITOCHONDRIAL"/>
    <property type="match status" value="1"/>
</dbReference>
<evidence type="ECO:0000256" key="6">
    <source>
        <dbReference type="SAM" id="MobiDB-lite"/>
    </source>
</evidence>
<feature type="transmembrane region" description="Helical" evidence="7">
    <location>
        <begin position="85"/>
        <end position="106"/>
    </location>
</feature>
<gene>
    <name evidence="8" type="ORF">D0863_15766</name>
</gene>
<dbReference type="GO" id="GO:0032979">
    <property type="term" value="P:protein insertion into mitochondrial inner membrane from matrix"/>
    <property type="evidence" value="ECO:0007669"/>
    <property type="project" value="TreeGrafter"/>
</dbReference>
<dbReference type="OrthoDB" id="2148490at2759"/>
<evidence type="ECO:0000313" key="9">
    <source>
        <dbReference type="Proteomes" id="UP000269276"/>
    </source>
</evidence>
<organism evidence="8 9">
    <name type="scientific">Hortaea werneckii</name>
    <name type="common">Black yeast</name>
    <name type="synonym">Cladosporium werneckii</name>
    <dbReference type="NCBI Taxonomy" id="91943"/>
    <lineage>
        <taxon>Eukaryota</taxon>
        <taxon>Fungi</taxon>
        <taxon>Dikarya</taxon>
        <taxon>Ascomycota</taxon>
        <taxon>Pezizomycotina</taxon>
        <taxon>Dothideomycetes</taxon>
        <taxon>Dothideomycetidae</taxon>
        <taxon>Mycosphaerellales</taxon>
        <taxon>Teratosphaeriaceae</taxon>
        <taxon>Hortaea</taxon>
    </lineage>
</organism>
<dbReference type="InterPro" id="IPR001708">
    <property type="entry name" value="YidC/ALB3/OXA1/COX18"/>
</dbReference>
<comment type="caution">
    <text evidence="8">The sequence shown here is derived from an EMBL/GenBank/DDBJ whole genome shotgun (WGS) entry which is preliminary data.</text>
</comment>
<keyword evidence="4 7" id="KW-1133">Transmembrane helix</keyword>